<dbReference type="EMBL" id="AFRT01001369">
    <property type="protein sequence ID" value="ELU40628.1"/>
    <property type="molecule type" value="Genomic_DNA"/>
</dbReference>
<keyword evidence="2" id="KW-1185">Reference proteome</keyword>
<dbReference type="HOGENOM" id="CLU_2211744_0_0_1"/>
<evidence type="ECO:0000313" key="1">
    <source>
        <dbReference type="EMBL" id="ELU40628.1"/>
    </source>
</evidence>
<comment type="caution">
    <text evidence="1">The sequence shown here is derived from an EMBL/GenBank/DDBJ whole genome shotgun (WGS) entry which is preliminary data.</text>
</comment>
<reference evidence="1 2" key="1">
    <citation type="journal article" date="2013" name="Nat. Commun.">
        <title>The evolution and pathogenic mechanisms of the rice sheath blight pathogen.</title>
        <authorList>
            <person name="Zheng A."/>
            <person name="Lin R."/>
            <person name="Xu L."/>
            <person name="Qin P."/>
            <person name="Tang C."/>
            <person name="Ai P."/>
            <person name="Zhang D."/>
            <person name="Liu Y."/>
            <person name="Sun Z."/>
            <person name="Feng H."/>
            <person name="Wang Y."/>
            <person name="Chen Y."/>
            <person name="Liang X."/>
            <person name="Fu R."/>
            <person name="Li Q."/>
            <person name="Zhang J."/>
            <person name="Yu X."/>
            <person name="Xie Z."/>
            <person name="Ding L."/>
            <person name="Guan P."/>
            <person name="Tang J."/>
            <person name="Liang Y."/>
            <person name="Wang S."/>
            <person name="Deng Q."/>
            <person name="Li S."/>
            <person name="Zhu J."/>
            <person name="Wang L."/>
            <person name="Liu H."/>
            <person name="Li P."/>
        </authorList>
    </citation>
    <scope>NUCLEOTIDE SEQUENCE [LARGE SCALE GENOMIC DNA]</scope>
    <source>
        <strain evidence="2">AG-1 IA</strain>
    </source>
</reference>
<evidence type="ECO:0000313" key="2">
    <source>
        <dbReference type="Proteomes" id="UP000011668"/>
    </source>
</evidence>
<sequence>MPSWVRLYVDVVLGSRWSSLPWFVQVVEFIIASKTWVLRYSSAGRPLSTHSIFTVFLRESWSALPIHNLPHTSTRRASVSRELLHRLDDGRLANWPEGGVQRGLQSV</sequence>
<proteinExistence type="predicted"/>
<name>L8WV31_THACA</name>
<gene>
    <name evidence="1" type="ORF">AG1IA_05344</name>
</gene>
<protein>
    <submittedName>
        <fullName evidence="1">Uncharacterized protein</fullName>
    </submittedName>
</protein>
<dbReference type="AlphaFoldDB" id="L8WV31"/>
<accession>L8WV31</accession>
<organism evidence="1 2">
    <name type="scientific">Thanatephorus cucumeris (strain AG1-IA)</name>
    <name type="common">Rice sheath blight fungus</name>
    <name type="synonym">Rhizoctonia solani</name>
    <dbReference type="NCBI Taxonomy" id="983506"/>
    <lineage>
        <taxon>Eukaryota</taxon>
        <taxon>Fungi</taxon>
        <taxon>Dikarya</taxon>
        <taxon>Basidiomycota</taxon>
        <taxon>Agaricomycotina</taxon>
        <taxon>Agaricomycetes</taxon>
        <taxon>Cantharellales</taxon>
        <taxon>Ceratobasidiaceae</taxon>
        <taxon>Rhizoctonia</taxon>
        <taxon>Rhizoctonia solani AG-1</taxon>
    </lineage>
</organism>
<dbReference type="Proteomes" id="UP000011668">
    <property type="component" value="Unassembled WGS sequence"/>
</dbReference>